<sequence>MIFLFILGIVAGMMVPIQTSINSRLGRYTESSFYASTISFFVGTLFLFILNILFNTQMFSHSFYNGHSIDYHWWVGGLLGVCFLTGNLLLLPRLGATLTVVMTVAGQICMGVVIDTFGLLGASQHSFTFLKGVGVVVLFLGILLMNYIPRNKLEEKTNPTFYLWLIVGFVFGFAPPLQTTINSGLSQQMHSSLFASLISFTVGTIALFILTLIFNRSLKIKITQPDIGQIKPLYFIGGILGVVFVTSNIILMPFLGAALTTIIAMLGQMLMGVIIDHFGLGVHKSPITLRKFSGLIAIAIGIILLRLF</sequence>
<keyword evidence="1" id="KW-0472">Membrane</keyword>
<dbReference type="EMBL" id="PYZI01000003">
    <property type="protein sequence ID" value="PTF14576.1"/>
    <property type="molecule type" value="Genomic_DNA"/>
</dbReference>
<feature type="transmembrane region" description="Helical" evidence="1">
    <location>
        <begin position="128"/>
        <end position="149"/>
    </location>
</feature>
<accession>A0A2K4DQP3</accession>
<name>A0A2K4DQP3_9STAP</name>
<feature type="transmembrane region" description="Helical" evidence="1">
    <location>
        <begin position="6"/>
        <end position="21"/>
    </location>
</feature>
<reference evidence="4 5" key="1">
    <citation type="journal article" date="2016" name="Front. Microbiol.">
        <title>Comprehensive Phylogenetic Analysis of Bovine Non-aureus Staphylococci Species Based on Whole-Genome Sequencing.</title>
        <authorList>
            <person name="Naushad S."/>
            <person name="Barkema H.W."/>
            <person name="Luby C."/>
            <person name="Condas L.A."/>
            <person name="Nobrega D.B."/>
            <person name="Carson D.A."/>
            <person name="De Buck J."/>
        </authorList>
    </citation>
    <scope>NUCLEOTIDE SEQUENCE [LARGE SCALE GENOMIC DNA]</scope>
    <source>
        <strain evidence="3 4">SNUC 1409</strain>
        <strain evidence="2 5">SNUC 761</strain>
    </source>
</reference>
<protein>
    <submittedName>
        <fullName evidence="2">Uncharacterized protein</fullName>
    </submittedName>
</protein>
<feature type="transmembrane region" description="Helical" evidence="1">
    <location>
        <begin position="233"/>
        <end position="251"/>
    </location>
</feature>
<dbReference type="GeneID" id="48888780"/>
<feature type="transmembrane region" description="Helical" evidence="1">
    <location>
        <begin position="73"/>
        <end position="91"/>
    </location>
</feature>
<dbReference type="AlphaFoldDB" id="A0A2K4DQP3"/>
<evidence type="ECO:0000313" key="3">
    <source>
        <dbReference type="EMBL" id="PTF14576.1"/>
    </source>
</evidence>
<comment type="caution">
    <text evidence="2">The sequence shown here is derived from an EMBL/GenBank/DDBJ whole genome shotgun (WGS) entry which is preliminary data.</text>
</comment>
<reference evidence="2" key="2">
    <citation type="submission" date="2018-03" db="EMBL/GenBank/DDBJ databases">
        <authorList>
            <person name="Keele B.F."/>
        </authorList>
    </citation>
    <scope>NUCLEOTIDE SEQUENCE</scope>
    <source>
        <strain evidence="2">SNUC 761</strain>
    </source>
</reference>
<evidence type="ECO:0000313" key="4">
    <source>
        <dbReference type="Proteomes" id="UP000242088"/>
    </source>
</evidence>
<gene>
    <name evidence="2" type="ORF">BUY44_05860</name>
    <name evidence="3" type="ORF">BUY47_03930</name>
</gene>
<organism evidence="2 5">
    <name type="scientific">Staphylococcus devriesei</name>
    <dbReference type="NCBI Taxonomy" id="586733"/>
    <lineage>
        <taxon>Bacteria</taxon>
        <taxon>Bacillati</taxon>
        <taxon>Bacillota</taxon>
        <taxon>Bacilli</taxon>
        <taxon>Bacillales</taxon>
        <taxon>Staphylococcaceae</taxon>
        <taxon>Staphylococcus</taxon>
    </lineage>
</organism>
<dbReference type="Proteomes" id="UP000242088">
    <property type="component" value="Unassembled WGS sequence"/>
</dbReference>
<evidence type="ECO:0000313" key="2">
    <source>
        <dbReference type="EMBL" id="PTE73463.1"/>
    </source>
</evidence>
<keyword evidence="4" id="KW-1185">Reference proteome</keyword>
<feature type="transmembrane region" description="Helical" evidence="1">
    <location>
        <begin position="98"/>
        <end position="122"/>
    </location>
</feature>
<feature type="transmembrane region" description="Helical" evidence="1">
    <location>
        <begin position="287"/>
        <end position="307"/>
    </location>
</feature>
<dbReference type="PANTHER" id="PTHR34821">
    <property type="entry name" value="INNER MEMBRANE PROTEIN YDCZ"/>
    <property type="match status" value="1"/>
</dbReference>
<evidence type="ECO:0000313" key="5">
    <source>
        <dbReference type="Proteomes" id="UP000242547"/>
    </source>
</evidence>
<reference evidence="3" key="3">
    <citation type="submission" date="2018-03" db="EMBL/GenBank/DDBJ databases">
        <authorList>
            <person name="Naushad S."/>
        </authorList>
    </citation>
    <scope>NUCLEOTIDE SEQUENCE</scope>
    <source>
        <strain evidence="3">SNUC 1409</strain>
    </source>
</reference>
<evidence type="ECO:0000256" key="1">
    <source>
        <dbReference type="SAM" id="Phobius"/>
    </source>
</evidence>
<keyword evidence="1" id="KW-0812">Transmembrane</keyword>
<dbReference type="EMBL" id="PYZL01000030">
    <property type="protein sequence ID" value="PTE73463.1"/>
    <property type="molecule type" value="Genomic_DNA"/>
</dbReference>
<keyword evidence="1" id="KW-1133">Transmembrane helix</keyword>
<dbReference type="OrthoDB" id="7864805at2"/>
<dbReference type="Proteomes" id="UP000242547">
    <property type="component" value="Unassembled WGS sequence"/>
</dbReference>
<dbReference type="GO" id="GO:0005886">
    <property type="term" value="C:plasma membrane"/>
    <property type="evidence" value="ECO:0007669"/>
    <property type="project" value="TreeGrafter"/>
</dbReference>
<proteinExistence type="predicted"/>
<feature type="transmembrane region" description="Helical" evidence="1">
    <location>
        <begin position="193"/>
        <end position="213"/>
    </location>
</feature>
<feature type="transmembrane region" description="Helical" evidence="1">
    <location>
        <begin position="257"/>
        <end position="275"/>
    </location>
</feature>
<feature type="transmembrane region" description="Helical" evidence="1">
    <location>
        <begin position="161"/>
        <end position="181"/>
    </location>
</feature>
<dbReference type="RefSeq" id="WP_103166125.1">
    <property type="nucleotide sequence ID" value="NZ_CP130489.1"/>
</dbReference>
<feature type="transmembrane region" description="Helical" evidence="1">
    <location>
        <begin position="33"/>
        <end position="53"/>
    </location>
</feature>
<dbReference type="Pfam" id="PF04657">
    <property type="entry name" value="DMT_YdcZ"/>
    <property type="match status" value="2"/>
</dbReference>
<dbReference type="InterPro" id="IPR006750">
    <property type="entry name" value="YdcZ"/>
</dbReference>
<dbReference type="PANTHER" id="PTHR34821:SF2">
    <property type="entry name" value="INNER MEMBRANE PROTEIN YDCZ"/>
    <property type="match status" value="1"/>
</dbReference>